<organism evidence="1 2">
    <name type="scientific">Tissierella simiarum</name>
    <dbReference type="NCBI Taxonomy" id="2841534"/>
    <lineage>
        <taxon>Bacteria</taxon>
        <taxon>Bacillati</taxon>
        <taxon>Bacillota</taxon>
        <taxon>Tissierellia</taxon>
        <taxon>Tissierellales</taxon>
        <taxon>Tissierellaceae</taxon>
        <taxon>Tissierella</taxon>
    </lineage>
</organism>
<dbReference type="EMBL" id="JAHLPM010000007">
    <property type="protein sequence ID" value="MBU5438208.1"/>
    <property type="molecule type" value="Genomic_DNA"/>
</dbReference>
<reference evidence="1 2" key="1">
    <citation type="submission" date="2021-06" db="EMBL/GenBank/DDBJ databases">
        <authorList>
            <person name="Sun Q."/>
            <person name="Li D."/>
        </authorList>
    </citation>
    <scope>NUCLEOTIDE SEQUENCE [LARGE SCALE GENOMIC DNA]</scope>
    <source>
        <strain evidence="1 2">MSJ-40</strain>
    </source>
</reference>
<gene>
    <name evidence="1" type="ORF">KQI42_09320</name>
</gene>
<sequence length="57" mass="6916">MAKHIIELFPKYRTCIEGFGGAGHILFRKDSSEKEVYNDKYYMLYKFFETIQMEQNR</sequence>
<dbReference type="Proteomes" id="UP000749471">
    <property type="component" value="Unassembled WGS sequence"/>
</dbReference>
<evidence type="ECO:0000313" key="2">
    <source>
        <dbReference type="Proteomes" id="UP000749471"/>
    </source>
</evidence>
<evidence type="ECO:0000313" key="1">
    <source>
        <dbReference type="EMBL" id="MBU5438208.1"/>
    </source>
</evidence>
<proteinExistence type="predicted"/>
<accession>A0ABS6E5K8</accession>
<dbReference type="RefSeq" id="WP_216519126.1">
    <property type="nucleotide sequence ID" value="NZ_JAHLPM010000007.1"/>
</dbReference>
<protein>
    <submittedName>
        <fullName evidence="1">Uncharacterized protein</fullName>
    </submittedName>
</protein>
<name>A0ABS6E5K8_9FIRM</name>
<comment type="caution">
    <text evidence="1">The sequence shown here is derived from an EMBL/GenBank/DDBJ whole genome shotgun (WGS) entry which is preliminary data.</text>
</comment>
<keyword evidence="2" id="KW-1185">Reference proteome</keyword>